<feature type="compositionally biased region" description="Basic and acidic residues" evidence="4">
    <location>
        <begin position="396"/>
        <end position="411"/>
    </location>
</feature>
<gene>
    <name evidence="6" type="primary">SPOSA6832_01254</name>
</gene>
<keyword evidence="2" id="KW-0012">Acyltransferase</keyword>
<dbReference type="InterPro" id="IPR037457">
    <property type="entry name" value="M28_QC"/>
</dbReference>
<keyword evidence="3" id="KW-0732">Signal</keyword>
<keyword evidence="3" id="KW-0645">Protease</keyword>
<dbReference type="Proteomes" id="UP000243876">
    <property type="component" value="Unassembled WGS sequence"/>
</dbReference>
<dbReference type="OrthoDB" id="3907302at2759"/>
<keyword evidence="3" id="KW-0479">Metal-binding</keyword>
<evidence type="ECO:0000256" key="3">
    <source>
        <dbReference type="RuleBase" id="RU361240"/>
    </source>
</evidence>
<dbReference type="GO" id="GO:0008270">
    <property type="term" value="F:zinc ion binding"/>
    <property type="evidence" value="ECO:0007669"/>
    <property type="project" value="TreeGrafter"/>
</dbReference>
<accession>A0A0D6EIC8</accession>
<evidence type="ECO:0000313" key="7">
    <source>
        <dbReference type="Proteomes" id="UP000243876"/>
    </source>
</evidence>
<feature type="region of interest" description="Disordered" evidence="4">
    <location>
        <begin position="390"/>
        <end position="411"/>
    </location>
</feature>
<dbReference type="Pfam" id="PF04389">
    <property type="entry name" value="Peptidase_M28"/>
    <property type="match status" value="1"/>
</dbReference>
<feature type="chain" id="PRO_5005115118" description="Peptide hydrolase" evidence="3">
    <location>
        <begin position="25"/>
        <end position="411"/>
    </location>
</feature>
<dbReference type="InterPro" id="IPR040234">
    <property type="entry name" value="QC/QCL"/>
</dbReference>
<dbReference type="GO" id="GO:0006508">
    <property type="term" value="P:proteolysis"/>
    <property type="evidence" value="ECO:0007669"/>
    <property type="project" value="UniProtKB-KW"/>
</dbReference>
<evidence type="ECO:0000256" key="2">
    <source>
        <dbReference type="ARBA" id="ARBA00023315"/>
    </source>
</evidence>
<keyword evidence="7" id="KW-1185">Reference proteome</keyword>
<reference evidence="7" key="1">
    <citation type="submission" date="2015-02" db="EMBL/GenBank/DDBJ databases">
        <authorList>
            <person name="Gon?alves P."/>
        </authorList>
    </citation>
    <scope>NUCLEOTIDE SEQUENCE [LARGE SCALE GENOMIC DNA]</scope>
</reference>
<dbReference type="EC" id="3.4.-.-" evidence="3"/>
<dbReference type="AlphaFoldDB" id="A0A0D6EIC8"/>
<sequence length="411" mass="45456">MPRHAPSLLVLLLSLCFLLPTCLSARPRPNILKKRNPTYAPLSSQTLDALVTLNNLDHNLDWTDPESKLAKLLVPRAVGSQNLTRLQGMIEDHFKRLDWHVEKDAFDADTPYGSKSFTNLIFTHDPTAPRRLVLAAHLDSKYFPPPQEDQFVGATDSAAPCAMLLDLAEALTPWLDARRTRVEQEGGEEGREGQGETLQIVFFDGEEAFQTWTDADSIYGAKHLVAKWSEPSLPPSPTRAVPATPLKRISHLVLLDLLGAPNPLIRNFFAPTGWLFDEFLHSERRLGEAGHLWPGLEGDAYVEAKGKVGAQERSFFVPRGGAQGYAGMIEDDHLPFLRAGVPVVHLISVPFPRVWHTLADDASALDLPTIKAWVLIVRLTVAEYLGLDPTSTGADDPARRRQTADELKPAS</sequence>
<evidence type="ECO:0000256" key="1">
    <source>
        <dbReference type="ARBA" id="ARBA00022679"/>
    </source>
</evidence>
<keyword evidence="3" id="KW-0378">Hydrolase</keyword>
<comment type="similarity">
    <text evidence="3">Belongs to the peptidase M28 family.</text>
</comment>
<feature type="signal peptide" evidence="3">
    <location>
        <begin position="1"/>
        <end position="24"/>
    </location>
</feature>
<protein>
    <recommendedName>
        <fullName evidence="3">Peptide hydrolase</fullName>
        <ecNumber evidence="3">3.4.-.-</ecNumber>
    </recommendedName>
</protein>
<dbReference type="GO" id="GO:0016603">
    <property type="term" value="F:glutaminyl-peptide cyclotransferase activity"/>
    <property type="evidence" value="ECO:0007669"/>
    <property type="project" value="InterPro"/>
</dbReference>
<dbReference type="PANTHER" id="PTHR12283:SF6">
    <property type="entry name" value="GLUTAMINYL-PEPTIDE CYCLOTRANSFERASE-RELATED"/>
    <property type="match status" value="1"/>
</dbReference>
<organism evidence="6 7">
    <name type="scientific">Sporidiobolus salmonicolor</name>
    <name type="common">Yeast-like fungus</name>
    <name type="synonym">Sporobolomyces salmonicolor</name>
    <dbReference type="NCBI Taxonomy" id="5005"/>
    <lineage>
        <taxon>Eukaryota</taxon>
        <taxon>Fungi</taxon>
        <taxon>Dikarya</taxon>
        <taxon>Basidiomycota</taxon>
        <taxon>Pucciniomycotina</taxon>
        <taxon>Microbotryomycetes</taxon>
        <taxon>Sporidiobolales</taxon>
        <taxon>Sporidiobolaceae</taxon>
        <taxon>Sporobolomyces</taxon>
    </lineage>
</organism>
<dbReference type="SUPFAM" id="SSF53187">
    <property type="entry name" value="Zn-dependent exopeptidases"/>
    <property type="match status" value="1"/>
</dbReference>
<proteinExistence type="inferred from homology"/>
<dbReference type="EMBL" id="CENE01000004">
    <property type="protein sequence ID" value="CEQ39709.1"/>
    <property type="molecule type" value="Genomic_DNA"/>
</dbReference>
<evidence type="ECO:0000256" key="4">
    <source>
        <dbReference type="SAM" id="MobiDB-lite"/>
    </source>
</evidence>
<dbReference type="Gene3D" id="3.40.630.10">
    <property type="entry name" value="Zn peptidases"/>
    <property type="match status" value="1"/>
</dbReference>
<evidence type="ECO:0000259" key="5">
    <source>
        <dbReference type="Pfam" id="PF04389"/>
    </source>
</evidence>
<feature type="non-terminal residue" evidence="6">
    <location>
        <position position="1"/>
    </location>
</feature>
<dbReference type="PANTHER" id="PTHR12283">
    <property type="entry name" value="GLUTAMINYL-PEPTIDE CYCLOTRANSFERASE"/>
    <property type="match status" value="1"/>
</dbReference>
<dbReference type="CDD" id="cd03880">
    <property type="entry name" value="M28_QC_like"/>
    <property type="match status" value="1"/>
</dbReference>
<dbReference type="InterPro" id="IPR007484">
    <property type="entry name" value="Peptidase_M28"/>
</dbReference>
<keyword evidence="1" id="KW-0808">Transferase</keyword>
<keyword evidence="3" id="KW-0862">Zinc</keyword>
<dbReference type="GO" id="GO:0008233">
    <property type="term" value="F:peptidase activity"/>
    <property type="evidence" value="ECO:0007669"/>
    <property type="project" value="UniProtKB-KW"/>
</dbReference>
<name>A0A0D6EIC8_SPOSA</name>
<feature type="domain" description="Peptidase M28" evidence="5">
    <location>
        <begin position="119"/>
        <end position="378"/>
    </location>
</feature>
<evidence type="ECO:0000313" key="6">
    <source>
        <dbReference type="EMBL" id="CEQ39709.1"/>
    </source>
</evidence>